<dbReference type="InterPro" id="IPR003018">
    <property type="entry name" value="GAF"/>
</dbReference>
<keyword evidence="5" id="KW-1185">Reference proteome</keyword>
<dbReference type="PANTHER" id="PTHR45138:SF9">
    <property type="entry name" value="DIGUANYLATE CYCLASE DGCM-RELATED"/>
    <property type="match status" value="1"/>
</dbReference>
<evidence type="ECO:0000313" key="5">
    <source>
        <dbReference type="Proteomes" id="UP000240259"/>
    </source>
</evidence>
<dbReference type="RefSeq" id="WP_107649340.1">
    <property type="nucleotide sequence ID" value="NZ_PZJX01000025.1"/>
</dbReference>
<dbReference type="OrthoDB" id="341208at2"/>
<dbReference type="PROSITE" id="PS50887">
    <property type="entry name" value="GGDEF"/>
    <property type="match status" value="1"/>
</dbReference>
<dbReference type="GO" id="GO:0052621">
    <property type="term" value="F:diguanylate cyclase activity"/>
    <property type="evidence" value="ECO:0007669"/>
    <property type="project" value="UniProtKB-EC"/>
</dbReference>
<gene>
    <name evidence="4" type="ORF">C9427_11745</name>
</gene>
<dbReference type="Proteomes" id="UP000240259">
    <property type="component" value="Unassembled WGS sequence"/>
</dbReference>
<dbReference type="InterPro" id="IPR000160">
    <property type="entry name" value="GGDEF_dom"/>
</dbReference>
<dbReference type="SUPFAM" id="SSF55073">
    <property type="entry name" value="Nucleotide cyclase"/>
    <property type="match status" value="1"/>
</dbReference>
<dbReference type="FunFam" id="3.30.70.270:FF:000001">
    <property type="entry name" value="Diguanylate cyclase domain protein"/>
    <property type="match status" value="1"/>
</dbReference>
<proteinExistence type="predicted"/>
<dbReference type="InterPro" id="IPR029787">
    <property type="entry name" value="Nucleotide_cyclase"/>
</dbReference>
<accession>A0A2T4IX65</accession>
<evidence type="ECO:0000256" key="1">
    <source>
        <dbReference type="ARBA" id="ARBA00012528"/>
    </source>
</evidence>
<dbReference type="InterPro" id="IPR029016">
    <property type="entry name" value="GAF-like_dom_sf"/>
</dbReference>
<dbReference type="EMBL" id="PZJX01000025">
    <property type="protein sequence ID" value="PTE10212.1"/>
    <property type="molecule type" value="Genomic_DNA"/>
</dbReference>
<feature type="domain" description="GGDEF" evidence="3">
    <location>
        <begin position="193"/>
        <end position="325"/>
    </location>
</feature>
<dbReference type="SUPFAM" id="SSF55781">
    <property type="entry name" value="GAF domain-like"/>
    <property type="match status" value="1"/>
</dbReference>
<name>A0A2T4IX65_9HYPH</name>
<dbReference type="CDD" id="cd01949">
    <property type="entry name" value="GGDEF"/>
    <property type="match status" value="1"/>
</dbReference>
<dbReference type="Gene3D" id="3.30.70.270">
    <property type="match status" value="1"/>
</dbReference>
<sequence length="406" mass="45262">MQTAADLREAARLQALDRFDILDTPREASFDRITRLIRTVLDVPIAIVSVIDRHRQWYKACEGLSTGEAERKDTFCRHTVLMDGPLIVRDATKDPRFADNPHVRNDPHIRFYAGVPLRTRDGHNIGSVCAIGYKPREFGSLETAILQDFSDLVMDQLEMRQHASSDALTGVLSRRAFMEQGRRAFALAKRQRFDLSCIVFDVDHFKSVNDTFGHAVGDEVLSGVARRCGAALRDVDIFGRVGGEEFAILMYSSRKGALESAERLRGAIEAMKLAHGTVEIAVTASLGVAPLDSTISSLHDLIERADTAMYSSKHAGRNRTTVWNSLANDEARPRRRVLKAGQIVFNARMSTIDCTVRSLGEDGATIDVSNIAGIPEQFLLVIRADKFETKCRVVSQKERRLELSFD</sequence>
<dbReference type="NCBIfam" id="TIGR00254">
    <property type="entry name" value="GGDEF"/>
    <property type="match status" value="1"/>
</dbReference>
<evidence type="ECO:0000256" key="2">
    <source>
        <dbReference type="ARBA" id="ARBA00034247"/>
    </source>
</evidence>
<dbReference type="Pfam" id="PF00990">
    <property type="entry name" value="GGDEF"/>
    <property type="match status" value="1"/>
</dbReference>
<evidence type="ECO:0000259" key="3">
    <source>
        <dbReference type="PROSITE" id="PS50887"/>
    </source>
</evidence>
<evidence type="ECO:0000313" key="4">
    <source>
        <dbReference type="EMBL" id="PTE10212.1"/>
    </source>
</evidence>
<dbReference type="EC" id="2.7.7.65" evidence="1"/>
<organism evidence="4 5">
    <name type="scientific">Mesorhizobium helmanticense</name>
    <dbReference type="NCBI Taxonomy" id="1776423"/>
    <lineage>
        <taxon>Bacteria</taxon>
        <taxon>Pseudomonadati</taxon>
        <taxon>Pseudomonadota</taxon>
        <taxon>Alphaproteobacteria</taxon>
        <taxon>Hyphomicrobiales</taxon>
        <taxon>Phyllobacteriaceae</taxon>
        <taxon>Mesorhizobium</taxon>
    </lineage>
</organism>
<protein>
    <recommendedName>
        <fullName evidence="1">diguanylate cyclase</fullName>
        <ecNumber evidence="1">2.7.7.65</ecNumber>
    </recommendedName>
</protein>
<dbReference type="InterPro" id="IPR043128">
    <property type="entry name" value="Rev_trsase/Diguanyl_cyclase"/>
</dbReference>
<comment type="catalytic activity">
    <reaction evidence="2">
        <text>2 GTP = 3',3'-c-di-GMP + 2 diphosphate</text>
        <dbReference type="Rhea" id="RHEA:24898"/>
        <dbReference type="ChEBI" id="CHEBI:33019"/>
        <dbReference type="ChEBI" id="CHEBI:37565"/>
        <dbReference type="ChEBI" id="CHEBI:58805"/>
        <dbReference type="EC" id="2.7.7.65"/>
    </reaction>
</comment>
<dbReference type="SMART" id="SM00267">
    <property type="entry name" value="GGDEF"/>
    <property type="match status" value="1"/>
</dbReference>
<dbReference type="PANTHER" id="PTHR45138">
    <property type="entry name" value="REGULATORY COMPONENTS OF SENSORY TRANSDUCTION SYSTEM"/>
    <property type="match status" value="1"/>
</dbReference>
<comment type="caution">
    <text evidence="4">The sequence shown here is derived from an EMBL/GenBank/DDBJ whole genome shotgun (WGS) entry which is preliminary data.</text>
</comment>
<dbReference type="AlphaFoldDB" id="A0A2T4IX65"/>
<dbReference type="Pfam" id="PF01590">
    <property type="entry name" value="GAF"/>
    <property type="match status" value="1"/>
</dbReference>
<dbReference type="SMART" id="SM00065">
    <property type="entry name" value="GAF"/>
    <property type="match status" value="1"/>
</dbReference>
<reference evidence="4 5" key="1">
    <citation type="submission" date="2018-03" db="EMBL/GenBank/DDBJ databases">
        <title>Genome sequence of the symbiotic type strain Mesorhizobium helmanticense CSLC115NT isolated from Lotus corniculatus nodules.</title>
        <authorList>
            <person name="Sannazzaro A.I."/>
            <person name="Torres Tejerizo G.A."/>
            <person name="Dip D."/>
            <person name="Caballero M."/>
            <person name="Pistorio M."/>
            <person name="Estrella M.J."/>
        </authorList>
    </citation>
    <scope>NUCLEOTIDE SEQUENCE [LARGE SCALE GENOMIC DNA]</scope>
    <source>
        <strain evidence="4 5">CSLC115N</strain>
    </source>
</reference>
<dbReference type="InterPro" id="IPR050469">
    <property type="entry name" value="Diguanylate_Cyclase"/>
</dbReference>
<dbReference type="Gene3D" id="3.30.450.40">
    <property type="match status" value="1"/>
</dbReference>